<dbReference type="AlphaFoldDB" id="A0A109BCY7"/>
<keyword evidence="2" id="KW-1185">Reference proteome</keyword>
<sequence length="301" mass="34515">MTAAAARAEARANTAAANAAAADAAADARAEVVTKVPGVSKATAAKATRNGYYHFMVDVWITNFNAIEFGIYKRTRNRAKSRQFTTDMDIFAEVTEGGERTGLIGYREETWKKAQTKDKRLVFKMFTDTLNWRATMDLMLGRSMQQTIAARGTPVMVYAVNTDRDDFVVYLERSANKWPFMPEHFGFFIPGPDGQPVFYRLKRHFINLGGDYTLYDEHDNKVGNIDGRVFSIGGKWKCKVRIEHADRRLLTVLQMFAAMQVFNGESRRYLRRLWRMVRRGKTAIVLDPQELDLYKNPRRLR</sequence>
<reference evidence="1 2" key="1">
    <citation type="submission" date="2015-10" db="EMBL/GenBank/DDBJ databases">
        <title>Transcriptomic analysis of a linuron degrading triple-species bacterial consortium.</title>
        <authorList>
            <person name="Albers P."/>
        </authorList>
    </citation>
    <scope>NUCLEOTIDE SEQUENCE [LARGE SCALE GENOMIC DNA]</scope>
    <source>
        <strain evidence="1 2">WDL6</strain>
    </source>
</reference>
<protein>
    <submittedName>
        <fullName evidence="1">Uncharacterized protein</fullName>
    </submittedName>
</protein>
<dbReference type="OrthoDB" id="7616636at2"/>
<evidence type="ECO:0000313" key="1">
    <source>
        <dbReference type="EMBL" id="KWT66339.1"/>
    </source>
</evidence>
<accession>A0A109BCY7</accession>
<organism evidence="1 2">
    <name type="scientific">Hyphomicrobium sulfonivorans</name>
    <dbReference type="NCBI Taxonomy" id="121290"/>
    <lineage>
        <taxon>Bacteria</taxon>
        <taxon>Pseudomonadati</taxon>
        <taxon>Pseudomonadota</taxon>
        <taxon>Alphaproteobacteria</taxon>
        <taxon>Hyphomicrobiales</taxon>
        <taxon>Hyphomicrobiaceae</taxon>
        <taxon>Hyphomicrobium</taxon>
    </lineage>
</organism>
<evidence type="ECO:0000313" key="2">
    <source>
        <dbReference type="Proteomes" id="UP000059074"/>
    </source>
</evidence>
<dbReference type="RefSeq" id="WP_068463096.1">
    <property type="nucleotide sequence ID" value="NZ_LMTR01000073.1"/>
</dbReference>
<dbReference type="EMBL" id="LMTR01000073">
    <property type="protein sequence ID" value="KWT66339.1"/>
    <property type="molecule type" value="Genomic_DNA"/>
</dbReference>
<proteinExistence type="predicted"/>
<gene>
    <name evidence="1" type="ORF">APY04_2535</name>
</gene>
<dbReference type="PATRIC" id="fig|121290.4.peg.438"/>
<comment type="caution">
    <text evidence="1">The sequence shown here is derived from an EMBL/GenBank/DDBJ whole genome shotgun (WGS) entry which is preliminary data.</text>
</comment>
<dbReference type="Proteomes" id="UP000059074">
    <property type="component" value="Unassembled WGS sequence"/>
</dbReference>
<name>A0A109BCY7_HYPSL</name>